<evidence type="ECO:0000256" key="13">
    <source>
        <dbReference type="RuleBase" id="RU004135"/>
    </source>
</evidence>
<keyword evidence="7 12" id="KW-0067">ATP-binding</keyword>
<dbReference type="InterPro" id="IPR013221">
    <property type="entry name" value="Mur_ligase_cen"/>
</dbReference>
<feature type="binding site" evidence="12">
    <location>
        <position position="152"/>
    </location>
    <ligand>
        <name>UDP-N-acetyl-alpha-D-muramoyl-L-alanyl-D-glutamate</name>
        <dbReference type="ChEBI" id="CHEBI:83900"/>
    </ligand>
</feature>
<comment type="similarity">
    <text evidence="2 12">Belongs to the MurCDEF family. MurE subfamily.</text>
</comment>
<evidence type="ECO:0000256" key="8">
    <source>
        <dbReference type="ARBA" id="ARBA00022960"/>
    </source>
</evidence>
<evidence type="ECO:0000256" key="3">
    <source>
        <dbReference type="ARBA" id="ARBA00022490"/>
    </source>
</evidence>
<dbReference type="SUPFAM" id="SSF53244">
    <property type="entry name" value="MurD-like peptide ligases, peptide-binding domain"/>
    <property type="match status" value="1"/>
</dbReference>
<feature type="binding site" evidence="12">
    <location>
        <position position="186"/>
    </location>
    <ligand>
        <name>UDP-N-acetyl-alpha-D-muramoyl-L-alanyl-D-glutamate</name>
        <dbReference type="ChEBI" id="CHEBI:83900"/>
    </ligand>
</feature>
<dbReference type="Pfam" id="PF08245">
    <property type="entry name" value="Mur_ligase_M"/>
    <property type="match status" value="1"/>
</dbReference>
<evidence type="ECO:0000259" key="14">
    <source>
        <dbReference type="Pfam" id="PF01225"/>
    </source>
</evidence>
<dbReference type="Pfam" id="PF02875">
    <property type="entry name" value="Mur_ligase_C"/>
    <property type="match status" value="1"/>
</dbReference>
<dbReference type="GO" id="GO:0008765">
    <property type="term" value="F:UDP-N-acetylmuramoylalanyl-D-glutamate-2,6-diaminopimelate ligase activity"/>
    <property type="evidence" value="ECO:0007669"/>
    <property type="project" value="UniProtKB-EC"/>
</dbReference>
<evidence type="ECO:0000313" key="17">
    <source>
        <dbReference type="EMBL" id="MFD2630907.1"/>
    </source>
</evidence>
<reference evidence="18" key="1">
    <citation type="journal article" date="2019" name="Int. J. Syst. Evol. Microbiol.">
        <title>The Global Catalogue of Microorganisms (GCM) 10K type strain sequencing project: providing services to taxonomists for standard genome sequencing and annotation.</title>
        <authorList>
            <consortium name="The Broad Institute Genomics Platform"/>
            <consortium name="The Broad Institute Genome Sequencing Center for Infectious Disease"/>
            <person name="Wu L."/>
            <person name="Ma J."/>
        </authorList>
    </citation>
    <scope>NUCLEOTIDE SEQUENCE [LARGE SCALE GENOMIC DNA]</scope>
    <source>
        <strain evidence="18">TISTR 1858</strain>
    </source>
</reference>
<keyword evidence="8 12" id="KW-0133">Cell shape</keyword>
<keyword evidence="3 12" id="KW-0963">Cytoplasm</keyword>
<evidence type="ECO:0000256" key="6">
    <source>
        <dbReference type="ARBA" id="ARBA00022741"/>
    </source>
</evidence>
<dbReference type="InterPro" id="IPR005761">
    <property type="entry name" value="UDP-N-AcMur-Glu-dNH2Pim_ligase"/>
</dbReference>
<dbReference type="InterPro" id="IPR035911">
    <property type="entry name" value="MurE/MurF_N"/>
</dbReference>
<feature type="modified residue" description="N6-carboxylysine" evidence="12">
    <location>
        <position position="220"/>
    </location>
</feature>
<evidence type="ECO:0000256" key="5">
    <source>
        <dbReference type="ARBA" id="ARBA00022618"/>
    </source>
</evidence>
<evidence type="ECO:0000256" key="7">
    <source>
        <dbReference type="ARBA" id="ARBA00022840"/>
    </source>
</evidence>
<comment type="caution">
    <text evidence="12">Lacks conserved residue(s) required for the propagation of feature annotation.</text>
</comment>
<feature type="domain" description="Mur ligase N-terminal catalytic" evidence="14">
    <location>
        <begin position="22"/>
        <end position="97"/>
    </location>
</feature>
<feature type="domain" description="Mur ligase central" evidence="16">
    <location>
        <begin position="109"/>
        <end position="312"/>
    </location>
</feature>
<name>A0ABW5Q5H1_9BACI</name>
<comment type="caution">
    <text evidence="17">The sequence shown here is derived from an EMBL/GenBank/DDBJ whole genome shotgun (WGS) entry which is preliminary data.</text>
</comment>
<keyword evidence="11 12" id="KW-0961">Cell wall biogenesis/degradation</keyword>
<keyword evidence="4 12" id="KW-0436">Ligase</keyword>
<feature type="binding site" evidence="12">
    <location>
        <position position="180"/>
    </location>
    <ligand>
        <name>UDP-N-acetyl-alpha-D-muramoyl-L-alanyl-D-glutamate</name>
        <dbReference type="ChEBI" id="CHEBI:83900"/>
    </ligand>
</feature>
<dbReference type="Gene3D" id="3.40.1190.10">
    <property type="entry name" value="Mur-like, catalytic domain"/>
    <property type="match status" value="1"/>
</dbReference>
<dbReference type="InterPro" id="IPR000713">
    <property type="entry name" value="Mur_ligase_N"/>
</dbReference>
<dbReference type="Proteomes" id="UP001597451">
    <property type="component" value="Unassembled WGS sequence"/>
</dbReference>
<keyword evidence="10 12" id="KW-0131">Cell cycle</keyword>
<dbReference type="NCBIfam" id="NF001126">
    <property type="entry name" value="PRK00139.1-4"/>
    <property type="match status" value="1"/>
</dbReference>
<dbReference type="NCBIfam" id="TIGR01085">
    <property type="entry name" value="murE"/>
    <property type="match status" value="1"/>
</dbReference>
<evidence type="ECO:0000256" key="10">
    <source>
        <dbReference type="ARBA" id="ARBA00023306"/>
    </source>
</evidence>
<comment type="pathway">
    <text evidence="1 12 13">Cell wall biogenesis; peptidoglycan biosynthesis.</text>
</comment>
<evidence type="ECO:0000256" key="11">
    <source>
        <dbReference type="ARBA" id="ARBA00023316"/>
    </source>
</evidence>
<comment type="function">
    <text evidence="12">Catalyzes the addition of an amino acid to the nucleotide precursor UDP-N-acetylmuramoyl-L-alanyl-D-glutamate (UMAG) in the biosynthesis of bacterial cell-wall peptidoglycan.</text>
</comment>
<keyword evidence="12" id="KW-0460">Magnesium</keyword>
<sequence length="491" mass="54293">MKTKNLLEVLQVKQIIGLLPEKIKSIQQDSRKVEEGSMFVCIKGYTVDGHNFIEEALERGATTIVVEDDPGIHVKGASIILVPNTMKALAHLANKFYNYPSKQMDVIGVTGTNGKTSVSSLINKLLEGVGRKTALSGTNGMTIAGEVTATSNTTCDILENQKLFSDVAEQGAEDVVMEVSSHGLAQGRVWGIDFNIAVFTNLTQDHLDYHQSMEQYGQTKGLLFAQLGNDTARKKFAVLNSDDPWSKKYEYITPAEVVTYGILENANFKAKQIQYLEDKTVFTLETLEGEFSVETRLLGEFNVYNVLAAIATLFVKGVHVSKAVALLRSINPLEGRMEQIPIDAPLKVYLDYAHTPDAIRSSIASVGHLQRNRLIYVAGTGGDRDKEKRPLMAQEASVADVVILTINDVRNEDPQEILRGMEKGMQHKNYGMLADRKEAIEHAVEISEPGDILIIAGKGNEQYQITGTKKEHHSDKTVVTDYIKHKYNIPI</sequence>
<dbReference type="SUPFAM" id="SSF53623">
    <property type="entry name" value="MurD-like peptide ligases, catalytic domain"/>
    <property type="match status" value="1"/>
</dbReference>
<protein>
    <recommendedName>
        <fullName evidence="12">UDP-N-acetylmuramyl-tripeptide synthetase</fullName>
        <ecNumber evidence="12">6.3.2.-</ecNumber>
    </recommendedName>
    <alternativeName>
        <fullName evidence="12">UDP-MurNAc-tripeptide synthetase</fullName>
    </alternativeName>
</protein>
<dbReference type="Gene3D" id="3.40.1390.10">
    <property type="entry name" value="MurE/MurF, N-terminal domain"/>
    <property type="match status" value="1"/>
</dbReference>
<dbReference type="Pfam" id="PF01225">
    <property type="entry name" value="Mur_ligase"/>
    <property type="match status" value="1"/>
</dbReference>
<dbReference type="InterPro" id="IPR004101">
    <property type="entry name" value="Mur_ligase_C"/>
</dbReference>
<keyword evidence="5 12" id="KW-0132">Cell division</keyword>
<dbReference type="PROSITE" id="PS01011">
    <property type="entry name" value="FOLYLPOLYGLU_SYNT_1"/>
    <property type="match status" value="1"/>
</dbReference>
<dbReference type="InterPro" id="IPR018109">
    <property type="entry name" value="Folylpolyglutamate_synth_CS"/>
</dbReference>
<dbReference type="SUPFAM" id="SSF63418">
    <property type="entry name" value="MurE/MurF N-terminal domain"/>
    <property type="match status" value="1"/>
</dbReference>
<feature type="binding site" evidence="12">
    <location>
        <position position="188"/>
    </location>
    <ligand>
        <name>UDP-N-acetyl-alpha-D-muramoyl-L-alanyl-D-glutamate</name>
        <dbReference type="ChEBI" id="CHEBI:83900"/>
    </ligand>
</feature>
<evidence type="ECO:0000256" key="12">
    <source>
        <dbReference type="HAMAP-Rule" id="MF_00208"/>
    </source>
</evidence>
<evidence type="ECO:0000256" key="9">
    <source>
        <dbReference type="ARBA" id="ARBA00022984"/>
    </source>
</evidence>
<dbReference type="EMBL" id="JBHUMX010000045">
    <property type="protein sequence ID" value="MFD2630907.1"/>
    <property type="molecule type" value="Genomic_DNA"/>
</dbReference>
<evidence type="ECO:0000256" key="4">
    <source>
        <dbReference type="ARBA" id="ARBA00022598"/>
    </source>
</evidence>
<organism evidence="17 18">
    <name type="scientific">Oceanobacillus kapialis</name>
    <dbReference type="NCBI Taxonomy" id="481353"/>
    <lineage>
        <taxon>Bacteria</taxon>
        <taxon>Bacillati</taxon>
        <taxon>Bacillota</taxon>
        <taxon>Bacilli</taxon>
        <taxon>Bacillales</taxon>
        <taxon>Bacillaceae</taxon>
        <taxon>Oceanobacillus</taxon>
    </lineage>
</organism>
<feature type="binding site" evidence="12">
    <location>
        <begin position="153"/>
        <end position="154"/>
    </location>
    <ligand>
        <name>UDP-N-acetyl-alpha-D-muramoyl-L-alanyl-D-glutamate</name>
        <dbReference type="ChEBI" id="CHEBI:83900"/>
    </ligand>
</feature>
<dbReference type="HAMAP" id="MF_00208">
    <property type="entry name" value="MurE"/>
    <property type="match status" value="1"/>
</dbReference>
<dbReference type="InterPro" id="IPR036615">
    <property type="entry name" value="Mur_ligase_C_dom_sf"/>
</dbReference>
<dbReference type="PANTHER" id="PTHR23135">
    <property type="entry name" value="MUR LIGASE FAMILY MEMBER"/>
    <property type="match status" value="1"/>
</dbReference>
<comment type="subcellular location">
    <subcellularLocation>
        <location evidence="12 13">Cytoplasm</location>
    </subcellularLocation>
</comment>
<keyword evidence="6 12" id="KW-0547">Nucleotide-binding</keyword>
<dbReference type="EC" id="6.3.2.-" evidence="12"/>
<evidence type="ECO:0000256" key="2">
    <source>
        <dbReference type="ARBA" id="ARBA00005898"/>
    </source>
</evidence>
<accession>A0ABW5Q5H1</accession>
<evidence type="ECO:0000313" key="18">
    <source>
        <dbReference type="Proteomes" id="UP001597451"/>
    </source>
</evidence>
<proteinExistence type="inferred from homology"/>
<keyword evidence="9 12" id="KW-0573">Peptidoglycan synthesis</keyword>
<dbReference type="Gene3D" id="3.90.190.20">
    <property type="entry name" value="Mur ligase, C-terminal domain"/>
    <property type="match status" value="1"/>
</dbReference>
<dbReference type="RefSeq" id="WP_379564584.1">
    <property type="nucleotide sequence ID" value="NZ_JBHUMX010000045.1"/>
</dbReference>
<evidence type="ECO:0000256" key="1">
    <source>
        <dbReference type="ARBA" id="ARBA00004752"/>
    </source>
</evidence>
<feature type="binding site" evidence="12">
    <location>
        <begin position="111"/>
        <end position="117"/>
    </location>
    <ligand>
        <name>ATP</name>
        <dbReference type="ChEBI" id="CHEBI:30616"/>
    </ligand>
</feature>
<comment type="PTM">
    <text evidence="12">Carboxylation is probably crucial for Mg(2+) binding and, consequently, for the gamma-phosphate positioning of ATP.</text>
</comment>
<keyword evidence="18" id="KW-1185">Reference proteome</keyword>
<evidence type="ECO:0000259" key="15">
    <source>
        <dbReference type="Pfam" id="PF02875"/>
    </source>
</evidence>
<dbReference type="PANTHER" id="PTHR23135:SF4">
    <property type="entry name" value="UDP-N-ACETYLMURAMOYL-L-ALANYL-D-GLUTAMATE--2,6-DIAMINOPIMELATE LIGASE MURE HOMOLOG, CHLOROPLASTIC"/>
    <property type="match status" value="1"/>
</dbReference>
<comment type="cofactor">
    <cofactor evidence="12">
        <name>Mg(2+)</name>
        <dbReference type="ChEBI" id="CHEBI:18420"/>
    </cofactor>
</comment>
<gene>
    <name evidence="12" type="primary">murE</name>
    <name evidence="17" type="ORF">ACFSUN_19240</name>
</gene>
<evidence type="ECO:0000259" key="16">
    <source>
        <dbReference type="Pfam" id="PF08245"/>
    </source>
</evidence>
<feature type="domain" description="Mur ligase C-terminal" evidence="15">
    <location>
        <begin position="335"/>
        <end position="459"/>
    </location>
</feature>
<dbReference type="InterPro" id="IPR036565">
    <property type="entry name" value="Mur-like_cat_sf"/>
</dbReference>
<feature type="binding site" evidence="12">
    <location>
        <position position="30"/>
    </location>
    <ligand>
        <name>UDP-N-acetyl-alpha-D-muramoyl-L-alanyl-D-glutamate</name>
        <dbReference type="ChEBI" id="CHEBI:83900"/>
    </ligand>
</feature>